<dbReference type="GO" id="GO:0005874">
    <property type="term" value="C:microtubule"/>
    <property type="evidence" value="ECO:0007669"/>
    <property type="project" value="UniProtKB-KW"/>
</dbReference>
<evidence type="ECO:0000256" key="5">
    <source>
        <dbReference type="ARBA" id="ARBA00004214"/>
    </source>
</evidence>
<evidence type="ECO:0000256" key="17">
    <source>
        <dbReference type="ARBA" id="ARBA00022949"/>
    </source>
</evidence>
<feature type="domain" description="Dynamin-type G" evidence="37">
    <location>
        <begin position="28"/>
        <end position="289"/>
    </location>
</feature>
<dbReference type="Pfam" id="PF00169">
    <property type="entry name" value="PH"/>
    <property type="match status" value="1"/>
</dbReference>
<evidence type="ECO:0000256" key="2">
    <source>
        <dbReference type="ARBA" id="ARBA00004132"/>
    </source>
</evidence>
<evidence type="ECO:0000256" key="29">
    <source>
        <dbReference type="ARBA" id="ARBA00046301"/>
    </source>
</evidence>
<dbReference type="GO" id="GO:0030496">
    <property type="term" value="C:midbody"/>
    <property type="evidence" value="ECO:0007669"/>
    <property type="project" value="UniProtKB-SubCell"/>
</dbReference>
<comment type="catalytic activity">
    <reaction evidence="30">
        <text>GTP + H2O = GDP + phosphate + H(+)</text>
        <dbReference type="Rhea" id="RHEA:19669"/>
        <dbReference type="ChEBI" id="CHEBI:15377"/>
        <dbReference type="ChEBI" id="CHEBI:15378"/>
        <dbReference type="ChEBI" id="CHEBI:37565"/>
        <dbReference type="ChEBI" id="CHEBI:43474"/>
        <dbReference type="ChEBI" id="CHEBI:58189"/>
        <dbReference type="EC" id="3.6.5.5"/>
    </reaction>
    <physiologicalReaction direction="left-to-right" evidence="30">
        <dbReference type="Rhea" id="RHEA:19670"/>
    </physiologicalReaction>
</comment>
<dbReference type="PANTHER" id="PTHR11566">
    <property type="entry name" value="DYNAMIN"/>
    <property type="match status" value="1"/>
</dbReference>
<dbReference type="InterPro" id="IPR019762">
    <property type="entry name" value="Dynamin_GTPase_CS"/>
</dbReference>
<keyword evidence="20 33" id="KW-0342">GTP-binding</keyword>
<proteinExistence type="inferred from homology"/>
<evidence type="ECO:0000256" key="13">
    <source>
        <dbReference type="ARBA" id="ARBA00022741"/>
    </source>
</evidence>
<dbReference type="GO" id="GO:0098793">
    <property type="term" value="C:presynapse"/>
    <property type="evidence" value="ECO:0007669"/>
    <property type="project" value="GOC"/>
</dbReference>
<dbReference type="GO" id="GO:0014069">
    <property type="term" value="C:postsynaptic density"/>
    <property type="evidence" value="ECO:0007669"/>
    <property type="project" value="UniProtKB-SubCell"/>
</dbReference>
<evidence type="ECO:0000256" key="20">
    <source>
        <dbReference type="ARBA" id="ARBA00023134"/>
    </source>
</evidence>
<dbReference type="PROSITE" id="PS51718">
    <property type="entry name" value="G_DYNAMIN_2"/>
    <property type="match status" value="1"/>
</dbReference>
<keyword evidence="18" id="KW-0007">Acetylation</keyword>
<dbReference type="Gene3D" id="1.20.120.1240">
    <property type="entry name" value="Dynamin, middle domain"/>
    <property type="match status" value="2"/>
</dbReference>
<keyword evidence="16" id="KW-0581">Phagocytosis</keyword>
<dbReference type="Pfam" id="PF01031">
    <property type="entry name" value="Dynamin_M"/>
    <property type="match status" value="1"/>
</dbReference>
<dbReference type="FunFam" id="2.30.29.30:FF:000010">
    <property type="entry name" value="dynamin-1 isoform X2"/>
    <property type="match status" value="1"/>
</dbReference>
<evidence type="ECO:0000256" key="19">
    <source>
        <dbReference type="ARBA" id="ARBA00023018"/>
    </source>
</evidence>
<evidence type="ECO:0000256" key="34">
    <source>
        <dbReference type="SAM" id="MobiDB-lite"/>
    </source>
</evidence>
<accession>A0A8K9V548</accession>
<keyword evidence="14" id="KW-0967">Endosome</keyword>
<dbReference type="GO" id="GO:0016185">
    <property type="term" value="P:synaptic vesicle budding from presynaptic endocytic zone membrane"/>
    <property type="evidence" value="ECO:0007669"/>
    <property type="project" value="TreeGrafter"/>
</dbReference>
<evidence type="ECO:0000256" key="1">
    <source>
        <dbReference type="ARBA" id="ARBA00004114"/>
    </source>
</evidence>
<dbReference type="GO" id="GO:0031623">
    <property type="term" value="P:receptor internalization"/>
    <property type="evidence" value="ECO:0007669"/>
    <property type="project" value="TreeGrafter"/>
</dbReference>
<dbReference type="GO" id="GO:0055037">
    <property type="term" value="C:recycling endosome"/>
    <property type="evidence" value="ECO:0007669"/>
    <property type="project" value="UniProtKB-SubCell"/>
</dbReference>
<keyword evidence="11" id="KW-0771">Synaptosome</keyword>
<evidence type="ECO:0000256" key="28">
    <source>
        <dbReference type="ARBA" id="ARBA00034105"/>
    </source>
</evidence>
<keyword evidence="9" id="KW-0963">Cytoplasm</keyword>
<dbReference type="InterPro" id="IPR027417">
    <property type="entry name" value="P-loop_NTPase"/>
</dbReference>
<dbReference type="InterPro" id="IPR003130">
    <property type="entry name" value="GED"/>
</dbReference>
<evidence type="ECO:0000256" key="11">
    <source>
        <dbReference type="ARBA" id="ARBA00022599"/>
    </source>
</evidence>
<keyword evidence="12" id="KW-0493">Microtubule</keyword>
<dbReference type="Proteomes" id="UP000694395">
    <property type="component" value="Chromosome 17"/>
</dbReference>
<evidence type="ECO:0000259" key="36">
    <source>
        <dbReference type="PROSITE" id="PS51388"/>
    </source>
</evidence>
<keyword evidence="22" id="KW-0505">Motor protein</keyword>
<dbReference type="Proteomes" id="UP000694395">
    <property type="component" value="Chromosome 13"/>
</dbReference>
<evidence type="ECO:0000256" key="7">
    <source>
        <dbReference type="ARBA" id="ARBA00004600"/>
    </source>
</evidence>
<feature type="domain" description="PH" evidence="35">
    <location>
        <begin position="483"/>
        <end position="588"/>
    </location>
</feature>
<evidence type="ECO:0000256" key="15">
    <source>
        <dbReference type="ARBA" id="ARBA00022801"/>
    </source>
</evidence>
<keyword evidence="13 33" id="KW-0547">Nucleotide-binding</keyword>
<evidence type="ECO:0000256" key="31">
    <source>
        <dbReference type="ARBA" id="ARBA00060447"/>
    </source>
</evidence>
<dbReference type="InterPro" id="IPR020850">
    <property type="entry name" value="GED_dom"/>
</dbReference>
<evidence type="ECO:0000256" key="25">
    <source>
        <dbReference type="ARBA" id="ARBA00023273"/>
    </source>
</evidence>
<dbReference type="Ensembl" id="ENSOMYT00000118453.1">
    <property type="protein sequence ID" value="ENSOMYP00000139093.1"/>
    <property type="gene ID" value="ENSOMYG00000077343.1"/>
</dbReference>
<dbReference type="GO" id="GO:0003924">
    <property type="term" value="F:GTPase activity"/>
    <property type="evidence" value="ECO:0007669"/>
    <property type="project" value="InterPro"/>
</dbReference>
<dbReference type="Pfam" id="PF02212">
    <property type="entry name" value="GED"/>
    <property type="match status" value="1"/>
</dbReference>
<evidence type="ECO:0000259" key="37">
    <source>
        <dbReference type="PROSITE" id="PS51718"/>
    </source>
</evidence>
<comment type="subcellular location">
    <subcellularLocation>
        <location evidence="6">Cell projection</location>
        <location evidence="6">Phagocytic cup</location>
    </subcellularLocation>
    <subcellularLocation>
        <location evidence="4">Cell projection</location>
        <location evidence="4">Podosome</location>
    </subcellularLocation>
    <subcellularLocation>
        <location evidence="31">Cell projection</location>
        <location evidence="31">Uropodium</location>
    </subcellularLocation>
    <subcellularLocation>
        <location evidence="1">Cytoplasm</location>
        <location evidence="1">Cytoskeleton</location>
        <location evidence="1">Microtubule organizing center</location>
        <location evidence="1">Centrosome</location>
        <location evidence="1">Centriole</location>
    </subcellularLocation>
    <subcellularLocation>
        <location evidence="2">Cytoplasmic vesicle</location>
        <location evidence="2">Clathrin-coated vesicle</location>
    </subcellularLocation>
    <subcellularLocation>
        <location evidence="29">Cytoplasmic vesicle</location>
        <location evidence="29">Phagosome membrane</location>
        <topology evidence="29">Peripheral membrane protein</topology>
    </subcellularLocation>
    <subcellularLocation>
        <location evidence="7">Membrane</location>
        <location evidence="7">Clathrin-coated pit</location>
    </subcellularLocation>
    <subcellularLocation>
        <location evidence="5">Midbody</location>
    </subcellularLocation>
    <subcellularLocation>
        <location evidence="28">Postsynaptic density</location>
    </subcellularLocation>
    <subcellularLocation>
        <location evidence="3">Recycling endosome</location>
    </subcellularLocation>
    <subcellularLocation>
        <location evidence="27">Synapse</location>
        <location evidence="27">Synaptosome</location>
    </subcellularLocation>
</comment>
<dbReference type="PROSITE" id="PS00410">
    <property type="entry name" value="G_DYNAMIN_1"/>
    <property type="match status" value="1"/>
</dbReference>
<dbReference type="AlphaFoldDB" id="A0A8K9V548"/>
<evidence type="ECO:0000256" key="14">
    <source>
        <dbReference type="ARBA" id="ARBA00022753"/>
    </source>
</evidence>
<evidence type="ECO:0000256" key="18">
    <source>
        <dbReference type="ARBA" id="ARBA00022990"/>
    </source>
</evidence>
<keyword evidence="23" id="KW-0168">Coated pit</keyword>
<dbReference type="CDD" id="cd01256">
    <property type="entry name" value="PH_dynamin"/>
    <property type="match status" value="1"/>
</dbReference>
<evidence type="ECO:0000256" key="26">
    <source>
        <dbReference type="ARBA" id="ARBA00023329"/>
    </source>
</evidence>
<sequence>MGNRGMEDLIPLINKLQDAFSCIGQSCNLDLPQIAVVGGQSAGKSSVLENFVGRDFLPRGSGIVTRRPLVLQLVNNQAEYAEFLHCKGRKFVDFDEVRLEIEAETDRITGSNKGISAVPINLRVYSPNVLNLTLIDLPGMTKVAVGDQPVDIEHQIRDMLMQFITKESCLILAVTPANQDLANSDALKISKEVDPQGYIGVVNRSQKDIDGRKDIKAALGAERKFFLSHPGYRHIADRMGTPHLQKTLNQQLTNHIRDTLPGLRSKLQSQLLSLEKEVEEYKNYKPDDPTRKTKALLQMVQQFGVDFEKRIEGSGDQVDTAELSGGARINRIFHERFPFELVKMEFDEKELRREISYAIKNIHGVRTGLFTPDLAFEAIVKKQIIKLKEPCLKCMDLVIQELINTVRQCTNKLGSYPKLREETERIVTTYVRERDIKTKDQVLLLIDIELSYINTNHEDFIGFANAQQRTTAINNKKRVMPNQVIRRGWLTINISIMKGGSKDYWFVLTAESLSWYKDEEEKEKKYMLPLDNLKLRDVEKGFMSTKHTFAIFNTESRNVYKDLRQIELACDTQEDVDSWKASFLRAGVYPEKDQVDSEDTGPAESFSMDPQLERQVETIRNLVDSYIGIVNKSIRDLMPKTIMHLMINSAKDFIHSELLAYLYSCGDQGSLMEESTDQAQRRDEMLRMYHALKEALLIIGDISTTTVSAPVPPPVDDTWRTKEPSPPPQARPAPAAVPPPSRPPAARGPTAAPPPSSPQNPAFGAPLIPSRPGPPPVNTYSAADPVVNVPLIPSRPARVPPALPPGIPRRPPAAPGRPTIIRPSEPSLLD</sequence>
<keyword evidence="26" id="KW-0968">Cytoplasmic vesicle</keyword>
<keyword evidence="39" id="KW-1185">Reference proteome</keyword>
<dbReference type="GeneTree" id="ENSGT00940000155764"/>
<dbReference type="Ensembl" id="ENSOMYT00000137996.1">
    <property type="protein sequence ID" value="ENSOMYP00000119322.1"/>
    <property type="gene ID" value="ENSOMYG00000050363.1"/>
</dbReference>
<dbReference type="InterPro" id="IPR001849">
    <property type="entry name" value="PH_domain"/>
</dbReference>
<dbReference type="PANTHER" id="PTHR11566:SF23">
    <property type="entry name" value="DYNAMIN-2"/>
    <property type="match status" value="1"/>
</dbReference>
<evidence type="ECO:0000256" key="24">
    <source>
        <dbReference type="ARBA" id="ARBA00023212"/>
    </source>
</evidence>
<dbReference type="GO" id="GO:0002102">
    <property type="term" value="C:podosome"/>
    <property type="evidence" value="ECO:0007669"/>
    <property type="project" value="UniProtKB-SubCell"/>
</dbReference>
<evidence type="ECO:0000256" key="4">
    <source>
        <dbReference type="ARBA" id="ARBA00004188"/>
    </source>
</evidence>
<name>A0A8K9V548_ONCMY</name>
<evidence type="ECO:0000256" key="8">
    <source>
        <dbReference type="ARBA" id="ARBA00011980"/>
    </source>
</evidence>
<dbReference type="PRINTS" id="PR00195">
    <property type="entry name" value="DYNAMIN"/>
</dbReference>
<dbReference type="PROSITE" id="PS50003">
    <property type="entry name" value="PH_DOMAIN"/>
    <property type="match status" value="1"/>
</dbReference>
<evidence type="ECO:0000259" key="35">
    <source>
        <dbReference type="PROSITE" id="PS50003"/>
    </source>
</evidence>
<dbReference type="InterPro" id="IPR001401">
    <property type="entry name" value="Dynamin_GTPase"/>
</dbReference>
<dbReference type="EC" id="3.6.5.5" evidence="8"/>
<dbReference type="SMART" id="SM00233">
    <property type="entry name" value="PH"/>
    <property type="match status" value="1"/>
</dbReference>
<dbReference type="GO" id="GO:0030136">
    <property type="term" value="C:clathrin-coated vesicle"/>
    <property type="evidence" value="ECO:0007669"/>
    <property type="project" value="UniProtKB-SubCell"/>
</dbReference>
<keyword evidence="21" id="KW-0472">Membrane</keyword>
<evidence type="ECO:0000256" key="3">
    <source>
        <dbReference type="ARBA" id="ARBA00004172"/>
    </source>
</evidence>
<keyword evidence="19" id="KW-0770">Synapse</keyword>
<feature type="region of interest" description="Disordered" evidence="34">
    <location>
        <begin position="707"/>
        <end position="830"/>
    </location>
</feature>
<evidence type="ECO:0000256" key="12">
    <source>
        <dbReference type="ARBA" id="ARBA00022701"/>
    </source>
</evidence>
<keyword evidence="24" id="KW-0206">Cytoskeleton</keyword>
<dbReference type="SMART" id="SM00053">
    <property type="entry name" value="DYNc"/>
    <property type="match status" value="1"/>
</dbReference>
<dbReference type="GO" id="GO:0005525">
    <property type="term" value="F:GTP binding"/>
    <property type="evidence" value="ECO:0007669"/>
    <property type="project" value="UniProtKB-KW"/>
</dbReference>
<dbReference type="SMART" id="SM00302">
    <property type="entry name" value="GED"/>
    <property type="match status" value="1"/>
</dbReference>
<dbReference type="GO" id="GO:0001891">
    <property type="term" value="C:phagocytic cup"/>
    <property type="evidence" value="ECO:0007669"/>
    <property type="project" value="UniProtKB-SubCell"/>
</dbReference>
<evidence type="ECO:0000256" key="16">
    <source>
        <dbReference type="ARBA" id="ARBA00022907"/>
    </source>
</evidence>
<dbReference type="SUPFAM" id="SSF50729">
    <property type="entry name" value="PH domain-like"/>
    <property type="match status" value="1"/>
</dbReference>
<protein>
    <recommendedName>
        <fullName evidence="32">Dynamin-2</fullName>
        <ecNumber evidence="8">3.6.5.5</ecNumber>
    </recommendedName>
</protein>
<evidence type="ECO:0000256" key="33">
    <source>
        <dbReference type="RuleBase" id="RU003932"/>
    </source>
</evidence>
<dbReference type="SUPFAM" id="SSF52540">
    <property type="entry name" value="P-loop containing nucleoside triphosphate hydrolases"/>
    <property type="match status" value="1"/>
</dbReference>
<keyword evidence="15" id="KW-0378">Hydrolase</keyword>
<feature type="compositionally biased region" description="Pro residues" evidence="34">
    <location>
        <begin position="798"/>
        <end position="815"/>
    </location>
</feature>
<dbReference type="InterPro" id="IPR022812">
    <property type="entry name" value="Dynamin"/>
</dbReference>
<evidence type="ECO:0000256" key="30">
    <source>
        <dbReference type="ARBA" id="ARBA00050873"/>
    </source>
</evidence>
<dbReference type="InterPro" id="IPR030381">
    <property type="entry name" value="G_DYNAMIN_dom"/>
</dbReference>
<evidence type="ECO:0000313" key="39">
    <source>
        <dbReference type="Proteomes" id="UP000694395"/>
    </source>
</evidence>
<keyword evidence="10" id="KW-0254">Endocytosis</keyword>
<dbReference type="GO" id="GO:0030670">
    <property type="term" value="C:phagocytic vesicle membrane"/>
    <property type="evidence" value="ECO:0007669"/>
    <property type="project" value="UniProtKB-SubCell"/>
</dbReference>
<dbReference type="FunFam" id="1.20.120.1240:FF:000019">
    <property type="entry name" value="Dynamin 2"/>
    <property type="match status" value="1"/>
</dbReference>
<evidence type="ECO:0000256" key="10">
    <source>
        <dbReference type="ARBA" id="ARBA00022583"/>
    </source>
</evidence>
<dbReference type="GO" id="GO:0008017">
    <property type="term" value="F:microtubule binding"/>
    <property type="evidence" value="ECO:0007669"/>
    <property type="project" value="TreeGrafter"/>
</dbReference>
<dbReference type="GO" id="GO:0005814">
    <property type="term" value="C:centriole"/>
    <property type="evidence" value="ECO:0007669"/>
    <property type="project" value="UniProtKB-SubCell"/>
</dbReference>
<gene>
    <name evidence="38" type="primary">LOC110519517</name>
</gene>
<evidence type="ECO:0000313" key="38">
    <source>
        <dbReference type="Ensembl" id="ENSOMYP00000119322.1"/>
    </source>
</evidence>
<feature type="compositionally biased region" description="Pro residues" evidence="34">
    <location>
        <begin position="724"/>
        <end position="743"/>
    </location>
</feature>
<dbReference type="GO" id="GO:0043005">
    <property type="term" value="C:neuron projection"/>
    <property type="evidence" value="ECO:0007669"/>
    <property type="project" value="UniProtKB-KW"/>
</dbReference>
<keyword evidence="25" id="KW-0966">Cell projection</keyword>
<reference evidence="38 39" key="1">
    <citation type="submission" date="2020-07" db="EMBL/GenBank/DDBJ databases">
        <title>A long reads based de novo assembly of the rainbow trout Arlee double haploid line genome.</title>
        <authorList>
            <person name="Gao G."/>
            <person name="Palti Y."/>
        </authorList>
    </citation>
    <scope>NUCLEOTIDE SEQUENCE [LARGE SCALE GENOMIC DNA]</scope>
</reference>
<evidence type="ECO:0000256" key="23">
    <source>
        <dbReference type="ARBA" id="ARBA00023176"/>
    </source>
</evidence>
<evidence type="ECO:0000256" key="32">
    <source>
        <dbReference type="ARBA" id="ARBA00073712"/>
    </source>
</evidence>
<evidence type="ECO:0000256" key="6">
    <source>
        <dbReference type="ARBA" id="ARBA00004231"/>
    </source>
</evidence>
<evidence type="ECO:0000256" key="22">
    <source>
        <dbReference type="ARBA" id="ARBA00023175"/>
    </source>
</evidence>
<dbReference type="InterPro" id="IPR000375">
    <property type="entry name" value="Dynamin_stalk"/>
</dbReference>
<dbReference type="GO" id="GO:0006909">
    <property type="term" value="P:phagocytosis"/>
    <property type="evidence" value="ECO:0007669"/>
    <property type="project" value="UniProtKB-KW"/>
</dbReference>
<dbReference type="Gene3D" id="3.40.50.300">
    <property type="entry name" value="P-loop containing nucleotide triphosphate hydrolases"/>
    <property type="match status" value="1"/>
</dbReference>
<dbReference type="FunFam" id="1.20.120.1240:FF:000014">
    <property type="entry name" value="Dynamin 2b"/>
    <property type="match status" value="1"/>
</dbReference>
<dbReference type="CDD" id="cd08771">
    <property type="entry name" value="DLP_1"/>
    <property type="match status" value="1"/>
</dbReference>
<evidence type="ECO:0000256" key="9">
    <source>
        <dbReference type="ARBA" id="ARBA00022490"/>
    </source>
</evidence>
<reference evidence="38" key="2">
    <citation type="submission" date="2025-05" db="UniProtKB">
        <authorList>
            <consortium name="Ensembl"/>
        </authorList>
    </citation>
    <scope>IDENTIFICATION</scope>
</reference>
<dbReference type="GO" id="GO:0005905">
    <property type="term" value="C:clathrin-coated pit"/>
    <property type="evidence" value="ECO:0007669"/>
    <property type="project" value="UniProtKB-SubCell"/>
</dbReference>
<keyword evidence="17" id="KW-0965">Cell junction</keyword>
<dbReference type="PROSITE" id="PS51388">
    <property type="entry name" value="GED"/>
    <property type="match status" value="1"/>
</dbReference>
<comment type="similarity">
    <text evidence="33">Belongs to the TRAFAC class dynamin-like GTPase superfamily. Dynamin/Fzo/YdjA family.</text>
</comment>
<dbReference type="GO" id="GO:0001931">
    <property type="term" value="C:uropod"/>
    <property type="evidence" value="ECO:0007669"/>
    <property type="project" value="UniProtKB-SubCell"/>
</dbReference>
<evidence type="ECO:0000256" key="21">
    <source>
        <dbReference type="ARBA" id="ARBA00023136"/>
    </source>
</evidence>
<evidence type="ECO:0000256" key="27">
    <source>
        <dbReference type="ARBA" id="ARBA00034102"/>
    </source>
</evidence>
<organism evidence="38 39">
    <name type="scientific">Oncorhynchus mykiss</name>
    <name type="common">Rainbow trout</name>
    <name type="synonym">Salmo gairdneri</name>
    <dbReference type="NCBI Taxonomy" id="8022"/>
    <lineage>
        <taxon>Eukaryota</taxon>
        <taxon>Metazoa</taxon>
        <taxon>Chordata</taxon>
        <taxon>Craniata</taxon>
        <taxon>Vertebrata</taxon>
        <taxon>Euteleostomi</taxon>
        <taxon>Actinopterygii</taxon>
        <taxon>Neopterygii</taxon>
        <taxon>Teleostei</taxon>
        <taxon>Protacanthopterygii</taxon>
        <taxon>Salmoniformes</taxon>
        <taxon>Salmonidae</taxon>
        <taxon>Salmoninae</taxon>
        <taxon>Oncorhynchus</taxon>
    </lineage>
</organism>
<feature type="domain" description="GED" evidence="36">
    <location>
        <begin position="616"/>
        <end position="707"/>
    </location>
</feature>